<keyword evidence="10" id="KW-0548">Nucleotidyltransferase</keyword>
<feature type="transmembrane region" description="Helical" evidence="6">
    <location>
        <begin position="79"/>
        <end position="97"/>
    </location>
</feature>
<evidence type="ECO:0000256" key="6">
    <source>
        <dbReference type="SAM" id="Phobius"/>
    </source>
</evidence>
<reference evidence="11 13" key="2">
    <citation type="submission" date="2018-01" db="EMBL/GenBank/DDBJ databases">
        <title>Genomic study of Klebsiella pneumoniae.</title>
        <authorList>
            <person name="Yang Y."/>
            <person name="Bicalho R."/>
        </authorList>
    </citation>
    <scope>NUCLEOTIDE SEQUENCE [LARGE SCALE GENOMIC DNA]</scope>
    <source>
        <strain evidence="11 13">A8</strain>
    </source>
</reference>
<evidence type="ECO:0000256" key="2">
    <source>
        <dbReference type="ARBA" id="ARBA00004665"/>
    </source>
</evidence>
<protein>
    <recommendedName>
        <fullName evidence="3">diguanylate cyclase</fullName>
        <ecNumber evidence="3">2.7.7.65</ecNumber>
    </recommendedName>
</protein>
<reference evidence="9" key="4">
    <citation type="journal article" date="2022" name="J. Appl. Microbiol.">
        <title>PCR-based ORF typing of Klebsiella pneumoniae for rapid identification of global clones and transmission events.</title>
        <authorList>
            <person name="Nonogaki R."/>
            <person name="Iijima A."/>
            <person name="Kawamura K."/>
            <person name="Kayama S."/>
            <person name="Sugai M."/>
            <person name="Yagi T."/>
            <person name="Arakawa Y."/>
            <person name="Doi Y."/>
            <person name="Suzuki M."/>
        </authorList>
    </citation>
    <scope>NUCLEOTIDE SEQUENCE</scope>
    <source>
        <strain evidence="9">NUKP-37</strain>
    </source>
</reference>
<dbReference type="Pfam" id="PF00990">
    <property type="entry name" value="GGDEF"/>
    <property type="match status" value="1"/>
</dbReference>
<dbReference type="PANTHER" id="PTHR45138">
    <property type="entry name" value="REGULATORY COMPONENTS OF SENSORY TRANSDUCTION SYSTEM"/>
    <property type="match status" value="1"/>
</dbReference>
<dbReference type="Proteomes" id="UP001176846">
    <property type="component" value="Unassembled WGS sequence"/>
</dbReference>
<dbReference type="OMA" id="PYLFIID"/>
<comment type="cofactor">
    <cofactor evidence="1">
        <name>Mg(2+)</name>
        <dbReference type="ChEBI" id="CHEBI:18420"/>
    </cofactor>
</comment>
<proteinExistence type="predicted"/>
<evidence type="ECO:0000313" key="14">
    <source>
        <dbReference type="Proteomes" id="UP000258928"/>
    </source>
</evidence>
<dbReference type="GeneID" id="93274069"/>
<dbReference type="EC" id="2.7.7.65" evidence="3"/>
<evidence type="ECO:0000256" key="4">
    <source>
        <dbReference type="ARBA" id="ARBA00023134"/>
    </source>
</evidence>
<dbReference type="GO" id="GO:0043709">
    <property type="term" value="P:cell adhesion involved in single-species biofilm formation"/>
    <property type="evidence" value="ECO:0007669"/>
    <property type="project" value="TreeGrafter"/>
</dbReference>
<dbReference type="Proteomes" id="UP000789617">
    <property type="component" value="Unassembled WGS sequence"/>
</dbReference>
<evidence type="ECO:0000313" key="13">
    <source>
        <dbReference type="Proteomes" id="UP000234412"/>
    </source>
</evidence>
<sequence length="306" mass="33763">MPELHTPANRPGPAAVARVTLLPALLVIVAVAVGCALVSPPVGTRHEILTNPGLYIDLLALLFLVFMLWSSAKVRMSHIAVNWVRYGLLLWIAGGTFDVMDEIVVQPRWMGYYCEDLLRLSGMLLTVVGVYKIIERINLLYVDARSQSLKDELTQLPNRRFFIDTIREKSGHALGLMILDIDFFKKINDSWGHLVGDEVLFSLGKQLAKLTSEQVQPARIGGEEFAIIVDGLSEPELHALAQSILANARTILINHQTPLSISIGVGTWRPGEAQETFIRKVDEALYKAKHNGRGRVEWAPSAGAAG</sequence>
<dbReference type="Proteomes" id="UP000258928">
    <property type="component" value="Unassembled WGS sequence"/>
</dbReference>
<reference evidence="11 13" key="1">
    <citation type="submission" date="2017-11" db="EMBL/GenBank/DDBJ databases">
        <authorList>
            <person name="Han C.G."/>
        </authorList>
    </citation>
    <scope>NUCLEOTIDE SEQUENCE [LARGE SCALE GENOMIC DNA]</scope>
    <source>
        <strain evidence="11 13">A8</strain>
    </source>
</reference>
<reference evidence="10" key="7">
    <citation type="submission" date="2024-01" db="EMBL/GenBank/DDBJ databases">
        <authorList>
            <person name="Macesic N."/>
        </authorList>
    </citation>
    <scope>NUCLEOTIDE SEQUENCE</scope>
    <source>
        <strain evidence="10">CPO071</strain>
    </source>
</reference>
<keyword evidence="6" id="KW-0472">Membrane</keyword>
<feature type="transmembrane region" description="Helical" evidence="6">
    <location>
        <begin position="117"/>
        <end position="134"/>
    </location>
</feature>
<dbReference type="InterPro" id="IPR000160">
    <property type="entry name" value="GGDEF_dom"/>
</dbReference>
<evidence type="ECO:0000313" key="12">
    <source>
        <dbReference type="EMBL" id="SXF93697.1"/>
    </source>
</evidence>
<dbReference type="PANTHER" id="PTHR45138:SF9">
    <property type="entry name" value="DIGUANYLATE CYCLASE DGCM-RELATED"/>
    <property type="match status" value="1"/>
</dbReference>
<dbReference type="InterPro" id="IPR029787">
    <property type="entry name" value="Nucleotide_cyclase"/>
</dbReference>
<dbReference type="InterPro" id="IPR050469">
    <property type="entry name" value="Diguanylate_Cyclase"/>
</dbReference>
<comment type="catalytic activity">
    <reaction evidence="5">
        <text>2 GTP = 3',3'-c-di-GMP + 2 diphosphate</text>
        <dbReference type="Rhea" id="RHEA:24898"/>
        <dbReference type="ChEBI" id="CHEBI:33019"/>
        <dbReference type="ChEBI" id="CHEBI:37565"/>
        <dbReference type="ChEBI" id="CHEBI:58805"/>
        <dbReference type="EC" id="2.7.7.65"/>
    </reaction>
</comment>
<dbReference type="SUPFAM" id="SSF55073">
    <property type="entry name" value="Nucleotide cyclase"/>
    <property type="match status" value="1"/>
</dbReference>
<evidence type="ECO:0000256" key="1">
    <source>
        <dbReference type="ARBA" id="ARBA00001946"/>
    </source>
</evidence>
<dbReference type="GO" id="GO:0005525">
    <property type="term" value="F:GTP binding"/>
    <property type="evidence" value="ECO:0007669"/>
    <property type="project" value="UniProtKB-KW"/>
</dbReference>
<feature type="domain" description="GGDEF" evidence="7">
    <location>
        <begin position="172"/>
        <end position="301"/>
    </location>
</feature>
<dbReference type="EMBL" id="UKAS01000006">
    <property type="protein sequence ID" value="SXF93697.1"/>
    <property type="molecule type" value="Genomic_DNA"/>
</dbReference>
<dbReference type="AlphaFoldDB" id="A0A0B7G8A9"/>
<evidence type="ECO:0000313" key="15">
    <source>
        <dbReference type="Proteomes" id="UP000789617"/>
    </source>
</evidence>
<dbReference type="EMBL" id="PIDP01000507">
    <property type="protein sequence ID" value="PLM94105.1"/>
    <property type="molecule type" value="Genomic_DNA"/>
</dbReference>
<dbReference type="SMART" id="SM00267">
    <property type="entry name" value="GGDEF"/>
    <property type="match status" value="1"/>
</dbReference>
<dbReference type="KEGG" id="kpk:A593_19510"/>
<comment type="caution">
    <text evidence="11">The sequence shown here is derived from an EMBL/GenBank/DDBJ whole genome shotgun (WGS) entry which is preliminary data.</text>
</comment>
<feature type="transmembrane region" description="Helical" evidence="6">
    <location>
        <begin position="54"/>
        <end position="72"/>
    </location>
</feature>
<dbReference type="EMBL" id="JARTTN020000001">
    <property type="protein sequence ID" value="MEC6058396.1"/>
    <property type="molecule type" value="Genomic_DNA"/>
</dbReference>
<evidence type="ECO:0000259" key="7">
    <source>
        <dbReference type="PROSITE" id="PS50887"/>
    </source>
</evidence>
<dbReference type="CDD" id="cd01949">
    <property type="entry name" value="GGDEF"/>
    <property type="match status" value="1"/>
</dbReference>
<keyword evidence="6" id="KW-0812">Transmembrane</keyword>
<dbReference type="EMBL" id="CAJOXS020000001">
    <property type="protein sequence ID" value="CAH6031512.1"/>
    <property type="molecule type" value="Genomic_DNA"/>
</dbReference>
<feature type="transmembrane region" description="Helical" evidence="6">
    <location>
        <begin position="21"/>
        <end position="42"/>
    </location>
</feature>
<keyword evidence="15" id="KW-1185">Reference proteome</keyword>
<gene>
    <name evidence="12" type="primary">dosC_1</name>
    <name evidence="8" type="ORF">AN2335V1_1644</name>
    <name evidence="11" type="ORF">CWN47_15550</name>
    <name evidence="9" type="ORF">NUKP37_05150</name>
    <name evidence="10" type="ORF">QAB22_017890</name>
    <name evidence="12" type="ORF">SAMEA3729809_02419</name>
</gene>
<keyword evidence="4" id="KW-0547">Nucleotide-binding</keyword>
<accession>A0A378FFY8</accession>
<dbReference type="Proteomes" id="UP000234412">
    <property type="component" value="Unassembled WGS sequence"/>
</dbReference>
<dbReference type="Proteomes" id="UP001060507">
    <property type="component" value="Unassembled WGS sequence"/>
</dbReference>
<accession>A0A0B7G8A9</accession>
<evidence type="ECO:0000256" key="3">
    <source>
        <dbReference type="ARBA" id="ARBA00012528"/>
    </source>
</evidence>
<evidence type="ECO:0000313" key="8">
    <source>
        <dbReference type="EMBL" id="CAH6031512.1"/>
    </source>
</evidence>
<keyword evidence="4" id="KW-0342">GTP-binding</keyword>
<reference evidence="12 14" key="3">
    <citation type="submission" date="2018-08" db="EMBL/GenBank/DDBJ databases">
        <authorList>
            <consortium name="Pathogen Informatics"/>
        </authorList>
    </citation>
    <scope>NUCLEOTIDE SEQUENCE [LARGE SCALE GENOMIC DNA]</scope>
    <source>
        <strain evidence="12 14">EuSCAPE_TR218</strain>
    </source>
</reference>
<dbReference type="GO" id="GO:1902201">
    <property type="term" value="P:negative regulation of bacterial-type flagellum-dependent cell motility"/>
    <property type="evidence" value="ECO:0007669"/>
    <property type="project" value="TreeGrafter"/>
</dbReference>
<comment type="pathway">
    <text evidence="2">Purine metabolism; 3',5'-cyclic di-GMP biosynthesis.</text>
</comment>
<dbReference type="Gene3D" id="3.30.70.270">
    <property type="match status" value="1"/>
</dbReference>
<organism evidence="11 13">
    <name type="scientific">Klebsiella variicola</name>
    <dbReference type="NCBI Taxonomy" id="244366"/>
    <lineage>
        <taxon>Bacteria</taxon>
        <taxon>Pseudomonadati</taxon>
        <taxon>Pseudomonadota</taxon>
        <taxon>Gammaproteobacteria</taxon>
        <taxon>Enterobacterales</taxon>
        <taxon>Enterobacteriaceae</taxon>
        <taxon>Klebsiella/Raoultella group</taxon>
        <taxon>Klebsiella</taxon>
        <taxon>Klebsiella pneumoniae complex</taxon>
    </lineage>
</organism>
<evidence type="ECO:0000256" key="5">
    <source>
        <dbReference type="ARBA" id="ARBA00034247"/>
    </source>
</evidence>
<dbReference type="KEGG" id="kvq:SP68_23560"/>
<evidence type="ECO:0000313" key="11">
    <source>
        <dbReference type="EMBL" id="PLM94105.1"/>
    </source>
</evidence>
<evidence type="ECO:0000313" key="9">
    <source>
        <dbReference type="EMBL" id="GKJ86255.1"/>
    </source>
</evidence>
<reference evidence="10" key="6">
    <citation type="journal article" date="2023" name="Nat. Commun.">
        <title>Genomic dissection of endemic carbapenem resistance reveals metallo-beta-lactamase dissemination through clonal, plasmid and integron transfer.</title>
        <authorList>
            <person name="Macesic N."/>
            <person name="Hawkey J."/>
            <person name="Vezina B."/>
            <person name="Wisniewski J.A."/>
            <person name="Cottingham H."/>
            <person name="Blakeway L.V."/>
            <person name="Harshegyi T."/>
            <person name="Pragastis K."/>
            <person name="Badoordeen G.Z."/>
            <person name="Dennison A."/>
            <person name="Spelman D.W."/>
            <person name="Jenney A.W.J."/>
            <person name="Peleg A.Y."/>
        </authorList>
    </citation>
    <scope>NUCLEOTIDE SEQUENCE</scope>
    <source>
        <strain evidence="10">CPO071</strain>
    </source>
</reference>
<keyword evidence="10" id="KW-0808">Transferase</keyword>
<keyword evidence="6" id="KW-1133">Transmembrane helix</keyword>
<dbReference type="GO" id="GO:0052621">
    <property type="term" value="F:diguanylate cyclase activity"/>
    <property type="evidence" value="ECO:0007669"/>
    <property type="project" value="UniProtKB-EC"/>
</dbReference>
<dbReference type="GO" id="GO:0005886">
    <property type="term" value="C:plasma membrane"/>
    <property type="evidence" value="ECO:0007669"/>
    <property type="project" value="TreeGrafter"/>
</dbReference>
<evidence type="ECO:0000313" key="10">
    <source>
        <dbReference type="EMBL" id="MEC6058396.1"/>
    </source>
</evidence>
<reference evidence="8" key="5">
    <citation type="submission" date="2022-05" db="EMBL/GenBank/DDBJ databases">
        <authorList>
            <person name="Alioto T."/>
            <person name="Alioto T."/>
            <person name="Gomez Garrido J."/>
        </authorList>
    </citation>
    <scope>NUCLEOTIDE SEQUENCE</scope>
    <source>
        <strain evidence="8">0</strain>
    </source>
</reference>
<dbReference type="KEGG" id="kpe:KPK_3558"/>
<dbReference type="PROSITE" id="PS50887">
    <property type="entry name" value="GGDEF"/>
    <property type="match status" value="1"/>
</dbReference>
<dbReference type="RefSeq" id="WP_008805910.1">
    <property type="nucleotide sequence ID" value="NC_011283.1"/>
</dbReference>
<dbReference type="InterPro" id="IPR043128">
    <property type="entry name" value="Rev_trsase/Diguanyl_cyclase"/>
</dbReference>
<dbReference type="NCBIfam" id="TIGR00254">
    <property type="entry name" value="GGDEF"/>
    <property type="match status" value="1"/>
</dbReference>
<name>A0A0B7G8A9_KLEVA</name>
<dbReference type="EMBL" id="BQTA01000001">
    <property type="protein sequence ID" value="GKJ86255.1"/>
    <property type="molecule type" value="Genomic_DNA"/>
</dbReference>